<keyword evidence="4" id="KW-1185">Reference proteome</keyword>
<feature type="signal peptide" evidence="2">
    <location>
        <begin position="1"/>
        <end position="31"/>
    </location>
</feature>
<feature type="region of interest" description="Disordered" evidence="1">
    <location>
        <begin position="41"/>
        <end position="66"/>
    </location>
</feature>
<dbReference type="EMBL" id="JAUZQC010000006">
    <property type="protein sequence ID" value="KAK5869523.1"/>
    <property type="molecule type" value="Genomic_DNA"/>
</dbReference>
<evidence type="ECO:0008006" key="5">
    <source>
        <dbReference type="Google" id="ProtNLM"/>
    </source>
</evidence>
<evidence type="ECO:0000256" key="1">
    <source>
        <dbReference type="SAM" id="MobiDB-lite"/>
    </source>
</evidence>
<dbReference type="Proteomes" id="UP001346869">
    <property type="component" value="Unassembled WGS sequence"/>
</dbReference>
<proteinExistence type="predicted"/>
<protein>
    <recommendedName>
        <fullName evidence="5">Secreted protein</fullName>
    </recommendedName>
</protein>
<evidence type="ECO:0000313" key="3">
    <source>
        <dbReference type="EMBL" id="KAK5869523.1"/>
    </source>
</evidence>
<accession>A0AAN7XTC7</accession>
<organism evidence="3 4">
    <name type="scientific">Eleginops maclovinus</name>
    <name type="common">Patagonian blennie</name>
    <name type="synonym">Eleginus maclovinus</name>
    <dbReference type="NCBI Taxonomy" id="56733"/>
    <lineage>
        <taxon>Eukaryota</taxon>
        <taxon>Metazoa</taxon>
        <taxon>Chordata</taxon>
        <taxon>Craniata</taxon>
        <taxon>Vertebrata</taxon>
        <taxon>Euteleostomi</taxon>
        <taxon>Actinopterygii</taxon>
        <taxon>Neopterygii</taxon>
        <taxon>Teleostei</taxon>
        <taxon>Neoteleostei</taxon>
        <taxon>Acanthomorphata</taxon>
        <taxon>Eupercaria</taxon>
        <taxon>Perciformes</taxon>
        <taxon>Notothenioidei</taxon>
        <taxon>Eleginopidae</taxon>
        <taxon>Eleginops</taxon>
    </lineage>
</organism>
<reference evidence="3 4" key="2">
    <citation type="journal article" date="2023" name="Mol. Biol. Evol.">
        <title>Genomics of Secondarily Temperate Adaptation in the Only Non-Antarctic Icefish.</title>
        <authorList>
            <person name="Rivera-Colon A.G."/>
            <person name="Rayamajhi N."/>
            <person name="Minhas B.F."/>
            <person name="Madrigal G."/>
            <person name="Bilyk K.T."/>
            <person name="Yoon V."/>
            <person name="Hune M."/>
            <person name="Gregory S."/>
            <person name="Cheng C.H.C."/>
            <person name="Catchen J.M."/>
        </authorList>
    </citation>
    <scope>NUCLEOTIDE SEQUENCE [LARGE SCALE GENOMIC DNA]</scope>
    <source>
        <strain evidence="3">JMC-PN-2008</strain>
    </source>
</reference>
<feature type="chain" id="PRO_5042842299" description="Secreted protein" evidence="2">
    <location>
        <begin position="32"/>
        <end position="66"/>
    </location>
</feature>
<name>A0AAN7XTC7_ELEMC</name>
<dbReference type="AlphaFoldDB" id="A0AAN7XTC7"/>
<keyword evidence="2" id="KW-0732">Signal</keyword>
<evidence type="ECO:0000313" key="4">
    <source>
        <dbReference type="Proteomes" id="UP001346869"/>
    </source>
</evidence>
<reference evidence="3 4" key="1">
    <citation type="journal article" date="2023" name="Genes (Basel)">
        <title>Chromosome-Level Genome Assembly and Circadian Gene Repertoire of the Patagonia Blennie Eleginops maclovinus-The Closest Ancestral Proxy of Antarctic Cryonotothenioids.</title>
        <authorList>
            <person name="Cheng C.C."/>
            <person name="Rivera-Colon A.G."/>
            <person name="Minhas B.F."/>
            <person name="Wilson L."/>
            <person name="Rayamajhi N."/>
            <person name="Vargas-Chacoff L."/>
            <person name="Catchen J.M."/>
        </authorList>
    </citation>
    <scope>NUCLEOTIDE SEQUENCE [LARGE SCALE GENOMIC DNA]</scope>
    <source>
        <strain evidence="3">JMC-PN-2008</strain>
    </source>
</reference>
<sequence>MRMWRIDETCSVAYLFLMLLRLLTGLRSADGVCEPRCLQPPSPPPWIGNSVDYNASPRPAPTLRSQ</sequence>
<gene>
    <name evidence="3" type="ORF">PBY51_024232</name>
</gene>
<evidence type="ECO:0000256" key="2">
    <source>
        <dbReference type="SAM" id="SignalP"/>
    </source>
</evidence>
<comment type="caution">
    <text evidence="3">The sequence shown here is derived from an EMBL/GenBank/DDBJ whole genome shotgun (WGS) entry which is preliminary data.</text>
</comment>